<name>A0A813HLY2_POLGL</name>
<dbReference type="AlphaFoldDB" id="A0A813HLY2"/>
<sequence length="138" mass="14985">MGLWDAWREQSYVFFHALVVQAVPQLESFTMGGLLGLAWGSAASGVDVELITTIQNEVLARLEQVDLRSGAELSRKALCRTRSVGFGLPICGVRRPQLVDIRTARDKAGGSHHGLSSWPKSFPACEGMGGLRSSEADW</sequence>
<reference evidence="1" key="1">
    <citation type="submission" date="2021-02" db="EMBL/GenBank/DDBJ databases">
        <authorList>
            <person name="Dougan E. K."/>
            <person name="Rhodes N."/>
            <person name="Thang M."/>
            <person name="Chan C."/>
        </authorList>
    </citation>
    <scope>NUCLEOTIDE SEQUENCE</scope>
</reference>
<dbReference type="EMBL" id="CAJNNW010001520">
    <property type="protein sequence ID" value="CAE8639055.1"/>
    <property type="molecule type" value="Genomic_DNA"/>
</dbReference>
<dbReference type="Proteomes" id="UP000626109">
    <property type="component" value="Unassembled WGS sequence"/>
</dbReference>
<accession>A0A813HLY2</accession>
<organism evidence="1 2">
    <name type="scientific">Polarella glacialis</name>
    <name type="common">Dinoflagellate</name>
    <dbReference type="NCBI Taxonomy" id="89957"/>
    <lineage>
        <taxon>Eukaryota</taxon>
        <taxon>Sar</taxon>
        <taxon>Alveolata</taxon>
        <taxon>Dinophyceae</taxon>
        <taxon>Suessiales</taxon>
        <taxon>Suessiaceae</taxon>
        <taxon>Polarella</taxon>
    </lineage>
</organism>
<evidence type="ECO:0000313" key="1">
    <source>
        <dbReference type="EMBL" id="CAE8639055.1"/>
    </source>
</evidence>
<protein>
    <submittedName>
        <fullName evidence="1">Uncharacterized protein</fullName>
    </submittedName>
</protein>
<evidence type="ECO:0000313" key="2">
    <source>
        <dbReference type="Proteomes" id="UP000626109"/>
    </source>
</evidence>
<gene>
    <name evidence="1" type="ORF">PGLA2088_LOCUS1940</name>
</gene>
<proteinExistence type="predicted"/>
<comment type="caution">
    <text evidence="1">The sequence shown here is derived from an EMBL/GenBank/DDBJ whole genome shotgun (WGS) entry which is preliminary data.</text>
</comment>